<name>A0ACB8U9B0_9APHY</name>
<evidence type="ECO:0000313" key="1">
    <source>
        <dbReference type="EMBL" id="KAI0090829.1"/>
    </source>
</evidence>
<keyword evidence="2" id="KW-1185">Reference proteome</keyword>
<accession>A0ACB8U9B0</accession>
<proteinExistence type="predicted"/>
<dbReference type="Proteomes" id="UP001055072">
    <property type="component" value="Unassembled WGS sequence"/>
</dbReference>
<dbReference type="EMBL" id="MU274907">
    <property type="protein sequence ID" value="KAI0090829.1"/>
    <property type="molecule type" value="Genomic_DNA"/>
</dbReference>
<gene>
    <name evidence="1" type="ORF">BDY19DRAFT_992236</name>
</gene>
<evidence type="ECO:0000313" key="2">
    <source>
        <dbReference type="Proteomes" id="UP001055072"/>
    </source>
</evidence>
<organism evidence="1 2">
    <name type="scientific">Irpex rosettiformis</name>
    <dbReference type="NCBI Taxonomy" id="378272"/>
    <lineage>
        <taxon>Eukaryota</taxon>
        <taxon>Fungi</taxon>
        <taxon>Dikarya</taxon>
        <taxon>Basidiomycota</taxon>
        <taxon>Agaricomycotina</taxon>
        <taxon>Agaricomycetes</taxon>
        <taxon>Polyporales</taxon>
        <taxon>Irpicaceae</taxon>
        <taxon>Irpex</taxon>
    </lineage>
</organism>
<reference evidence="1" key="1">
    <citation type="journal article" date="2021" name="Environ. Microbiol.">
        <title>Gene family expansions and transcriptome signatures uncover fungal adaptations to wood decay.</title>
        <authorList>
            <person name="Hage H."/>
            <person name="Miyauchi S."/>
            <person name="Viragh M."/>
            <person name="Drula E."/>
            <person name="Min B."/>
            <person name="Chaduli D."/>
            <person name="Navarro D."/>
            <person name="Favel A."/>
            <person name="Norest M."/>
            <person name="Lesage-Meessen L."/>
            <person name="Balint B."/>
            <person name="Merenyi Z."/>
            <person name="de Eugenio L."/>
            <person name="Morin E."/>
            <person name="Martinez A.T."/>
            <person name="Baldrian P."/>
            <person name="Stursova M."/>
            <person name="Martinez M.J."/>
            <person name="Novotny C."/>
            <person name="Magnuson J.K."/>
            <person name="Spatafora J.W."/>
            <person name="Maurice S."/>
            <person name="Pangilinan J."/>
            <person name="Andreopoulos W."/>
            <person name="LaButti K."/>
            <person name="Hundley H."/>
            <person name="Na H."/>
            <person name="Kuo A."/>
            <person name="Barry K."/>
            <person name="Lipzen A."/>
            <person name="Henrissat B."/>
            <person name="Riley R."/>
            <person name="Ahrendt S."/>
            <person name="Nagy L.G."/>
            <person name="Grigoriev I.V."/>
            <person name="Martin F."/>
            <person name="Rosso M.N."/>
        </authorList>
    </citation>
    <scope>NUCLEOTIDE SEQUENCE</scope>
    <source>
        <strain evidence="1">CBS 384.51</strain>
    </source>
</reference>
<comment type="caution">
    <text evidence="1">The sequence shown here is derived from an EMBL/GenBank/DDBJ whole genome shotgun (WGS) entry which is preliminary data.</text>
</comment>
<protein>
    <submittedName>
        <fullName evidence="1">Uncharacterized protein</fullName>
    </submittedName>
</protein>
<sequence>MNSIIPPMDATTRTSFSHNFLHESSYRRPSFLCSTLSTTSSPRHDSPAHLPLSDKARPSQFGTLCSKALPTPPSSDVGSTPDCGCADDSNPASLGHTNNAATDRPSVSPRPSLEQCEWYSTSPNRRLHSSQSPQCEGLDGSQTLNQLLASYTFPPTGNTSRRSSTFSITEYISSSNAMDFIPPPPYRRTPPPMDEELAEALAERAHGRPTTMRRPSTTMPNSECPSALGLCLTTHLPTPSSSPPSSIADITTEASSMAPSPQKRRRLRIIIPETPTTYGPPSPPHPVTALYYPQSGAGDVCPPPPREDASYEDGRFPNGVDHVSLTSYNEAVRAKVPQSKSVRSATHVAQYSPHSPPKLARRTCISLPPEYSPEDRLVTPLDASFEMLRLHDYDYASQFDVGRGAIASPVKEHSVLVANLPQDIGVDLLSPLPLMVAPSYRLKDLQGSISRCLDATERVHLTLASSPLVPRGDTLSLCMSLASVFSRIKKEAHRPAPDLEILAKAHSAEWRRKYERVILSLDRNLNRFLRVTDEVCSRSPRSRHLIVLIETLAWYARKFEDVRHRIEVFQDHISLLDVRAEYQELTAAVRAQKDVERIRRQTFKVATEEINAQRHALKEYIRQKEQDARARWN</sequence>